<accession>A0ABV8RVX6</accession>
<evidence type="ECO:0000313" key="1">
    <source>
        <dbReference type="EMBL" id="MFC4297278.1"/>
    </source>
</evidence>
<evidence type="ECO:0000313" key="2">
    <source>
        <dbReference type="Proteomes" id="UP001595756"/>
    </source>
</evidence>
<dbReference type="Proteomes" id="UP001595756">
    <property type="component" value="Unassembled WGS sequence"/>
</dbReference>
<gene>
    <name evidence="1" type="ORF">ACFO0J_04395</name>
</gene>
<protein>
    <submittedName>
        <fullName evidence="1">Uncharacterized protein</fullName>
    </submittedName>
</protein>
<sequence>MAIPATQFCFDISDALTRFDGRGTGYGTQDGFLAWVLIHALTGHEYA</sequence>
<comment type="caution">
    <text evidence="1">The sequence shown here is derived from an EMBL/GenBank/DDBJ whole genome shotgun (WGS) entry which is preliminary data.</text>
</comment>
<dbReference type="EMBL" id="JBHSDY010000002">
    <property type="protein sequence ID" value="MFC4297278.1"/>
    <property type="molecule type" value="Genomic_DNA"/>
</dbReference>
<organism evidence="1 2">
    <name type="scientific">Castellaniella hirudinis</name>
    <dbReference type="NCBI Taxonomy" id="1144617"/>
    <lineage>
        <taxon>Bacteria</taxon>
        <taxon>Pseudomonadati</taxon>
        <taxon>Pseudomonadota</taxon>
        <taxon>Betaproteobacteria</taxon>
        <taxon>Burkholderiales</taxon>
        <taxon>Alcaligenaceae</taxon>
        <taxon>Castellaniella</taxon>
    </lineage>
</organism>
<name>A0ABV8RVX6_9BURK</name>
<dbReference type="RefSeq" id="WP_376811830.1">
    <property type="nucleotide sequence ID" value="NZ_JBHSDY010000002.1"/>
</dbReference>
<proteinExistence type="predicted"/>
<reference evidence="2" key="1">
    <citation type="journal article" date="2019" name="Int. J. Syst. Evol. Microbiol.">
        <title>The Global Catalogue of Microorganisms (GCM) 10K type strain sequencing project: providing services to taxonomists for standard genome sequencing and annotation.</title>
        <authorList>
            <consortium name="The Broad Institute Genomics Platform"/>
            <consortium name="The Broad Institute Genome Sequencing Center for Infectious Disease"/>
            <person name="Wu L."/>
            <person name="Ma J."/>
        </authorList>
    </citation>
    <scope>NUCLEOTIDE SEQUENCE [LARGE SCALE GENOMIC DNA]</scope>
    <source>
        <strain evidence="2">CGMCC 1.19029</strain>
    </source>
</reference>
<keyword evidence="2" id="KW-1185">Reference proteome</keyword>